<proteinExistence type="predicted"/>
<evidence type="ECO:0000256" key="5">
    <source>
        <dbReference type="SAM" id="Phobius"/>
    </source>
</evidence>
<organism evidence="7 8">
    <name type="scientific">Pseudidiomarina aestuarii</name>
    <dbReference type="NCBI Taxonomy" id="624146"/>
    <lineage>
        <taxon>Bacteria</taxon>
        <taxon>Pseudomonadati</taxon>
        <taxon>Pseudomonadota</taxon>
        <taxon>Gammaproteobacteria</taxon>
        <taxon>Alteromonadales</taxon>
        <taxon>Idiomarinaceae</taxon>
        <taxon>Pseudidiomarina</taxon>
    </lineage>
</organism>
<feature type="transmembrane region" description="Helical" evidence="5">
    <location>
        <begin position="167"/>
        <end position="188"/>
    </location>
</feature>
<dbReference type="EMBL" id="PIPR01000001">
    <property type="protein sequence ID" value="RUO41986.1"/>
    <property type="molecule type" value="Genomic_DNA"/>
</dbReference>
<reference evidence="8" key="1">
    <citation type="journal article" date="2018" name="Front. Microbiol.">
        <title>Genome-Based Analysis Reveals the Taxonomy and Diversity of the Family Idiomarinaceae.</title>
        <authorList>
            <person name="Liu Y."/>
            <person name="Lai Q."/>
            <person name="Shao Z."/>
        </authorList>
    </citation>
    <scope>NUCLEOTIDE SEQUENCE [LARGE SCALE GENOMIC DNA]</scope>
    <source>
        <strain evidence="8">KYW314</strain>
    </source>
</reference>
<dbReference type="Proteomes" id="UP000287766">
    <property type="component" value="Unassembled WGS sequence"/>
</dbReference>
<name>A0A7Z6ZVI6_9GAMM</name>
<keyword evidence="4 5" id="KW-0472">Membrane</keyword>
<evidence type="ECO:0000313" key="8">
    <source>
        <dbReference type="Proteomes" id="UP000287766"/>
    </source>
</evidence>
<evidence type="ECO:0000256" key="4">
    <source>
        <dbReference type="ARBA" id="ARBA00023136"/>
    </source>
</evidence>
<dbReference type="AlphaFoldDB" id="A0A7Z6ZVI6"/>
<dbReference type="SUPFAM" id="SSF103481">
    <property type="entry name" value="Multidrug resistance efflux transporter EmrE"/>
    <property type="match status" value="2"/>
</dbReference>
<comment type="caution">
    <text evidence="7">The sequence shown here is derived from an EMBL/GenBank/DDBJ whole genome shotgun (WGS) entry which is preliminary data.</text>
</comment>
<keyword evidence="8" id="KW-1185">Reference proteome</keyword>
<dbReference type="Pfam" id="PF00892">
    <property type="entry name" value="EamA"/>
    <property type="match status" value="2"/>
</dbReference>
<feature type="domain" description="EamA" evidence="6">
    <location>
        <begin position="5"/>
        <end position="127"/>
    </location>
</feature>
<protein>
    <recommendedName>
        <fullName evidence="6">EamA domain-containing protein</fullName>
    </recommendedName>
</protein>
<dbReference type="PANTHER" id="PTHR22911:SF6">
    <property type="entry name" value="SOLUTE CARRIER FAMILY 35 MEMBER G1"/>
    <property type="match status" value="1"/>
</dbReference>
<comment type="subcellular location">
    <subcellularLocation>
        <location evidence="1">Membrane</location>
        <topology evidence="1">Multi-pass membrane protein</topology>
    </subcellularLocation>
</comment>
<feature type="transmembrane region" description="Helical" evidence="5">
    <location>
        <begin position="56"/>
        <end position="75"/>
    </location>
</feature>
<keyword evidence="2 5" id="KW-0812">Transmembrane</keyword>
<dbReference type="GO" id="GO:0016020">
    <property type="term" value="C:membrane"/>
    <property type="evidence" value="ECO:0007669"/>
    <property type="project" value="UniProtKB-SubCell"/>
</dbReference>
<feature type="transmembrane region" description="Helical" evidence="5">
    <location>
        <begin position="112"/>
        <end position="129"/>
    </location>
</feature>
<feature type="transmembrane region" description="Helical" evidence="5">
    <location>
        <begin position="135"/>
        <end position="155"/>
    </location>
</feature>
<evidence type="ECO:0000256" key="3">
    <source>
        <dbReference type="ARBA" id="ARBA00022989"/>
    </source>
</evidence>
<dbReference type="InterPro" id="IPR000620">
    <property type="entry name" value="EamA_dom"/>
</dbReference>
<gene>
    <name evidence="7" type="ORF">CWE22_07545</name>
</gene>
<evidence type="ECO:0000313" key="7">
    <source>
        <dbReference type="EMBL" id="RUO41986.1"/>
    </source>
</evidence>
<sequence length="281" mass="30624">MVGYGLSQTIVWILVSYLSQSVAVTVMFLARNLVGFLLTFLFSANKALPLASFKRWKAHFFRASATLLGGLSIFYSVTKIPVADSVAITFLAPIFGTVLSIFYLGEKLTKATLFKLVVGFIGVFIITGFSAEGDAIGYAAALFGAFMTAVAYVSVKSLSDTESPQTILYVSYLVMVPISALLAIDGWVTPTNTQLLWLLAIGTAFYLAQIFMAKAFSLAPAAKVLPVDYSRIIFSSVLGFVFLNQSMTLSTYIGAAVILLTATLREKDIEKLSYRRIFKRP</sequence>
<evidence type="ECO:0000256" key="1">
    <source>
        <dbReference type="ARBA" id="ARBA00004141"/>
    </source>
</evidence>
<feature type="transmembrane region" description="Helical" evidence="5">
    <location>
        <begin position="87"/>
        <end position="105"/>
    </location>
</feature>
<feature type="transmembrane region" description="Helical" evidence="5">
    <location>
        <begin position="22"/>
        <end position="44"/>
    </location>
</feature>
<evidence type="ECO:0000256" key="2">
    <source>
        <dbReference type="ARBA" id="ARBA00022692"/>
    </source>
</evidence>
<dbReference type="PANTHER" id="PTHR22911">
    <property type="entry name" value="ACYL-MALONYL CONDENSING ENZYME-RELATED"/>
    <property type="match status" value="1"/>
</dbReference>
<feature type="domain" description="EamA" evidence="6">
    <location>
        <begin position="136"/>
        <end position="263"/>
    </location>
</feature>
<accession>A0A7Z6ZVI6</accession>
<keyword evidence="3 5" id="KW-1133">Transmembrane helix</keyword>
<evidence type="ECO:0000259" key="6">
    <source>
        <dbReference type="Pfam" id="PF00892"/>
    </source>
</evidence>
<feature type="transmembrane region" description="Helical" evidence="5">
    <location>
        <begin position="194"/>
        <end position="212"/>
    </location>
</feature>
<dbReference type="InterPro" id="IPR037185">
    <property type="entry name" value="EmrE-like"/>
</dbReference>